<sequence>MTTKKLTAAILSVAAVMSIVSIQAFAAALTAQQAKAIAEKLVPSGSAYVTTEVDDGRYEVKFYNQAKLEKYEIDVSRATQKAISFDSELLDDRGARTATLTQEQAKKVVTDEHPGATIQSVTVDYEDGLMEYDVRFTASGYYGEITVHPGTGAVLKRDIQIGTQPTANDVRTLISYTQATEAALKQVPGGVITDVDLDREGGTYIYEIEVYKDGLEYDVALNAADGTVLWSNSHADSWSSFLQANPASTPAASSNASAAASSRSSTPAATPSMPSGNNGYIGFEKAKQIAMAQAPGAVVRKCEMDFDDGRMKYEVELRNGFWEYDFDIDAVTGAIIKWDQDYDD</sequence>
<dbReference type="AlphaFoldDB" id="A0A174Q514"/>
<feature type="region of interest" description="Disordered" evidence="1">
    <location>
        <begin position="252"/>
        <end position="274"/>
    </location>
</feature>
<evidence type="ECO:0000259" key="3">
    <source>
        <dbReference type="Pfam" id="PF03413"/>
    </source>
</evidence>
<dbReference type="OrthoDB" id="9780101at2"/>
<dbReference type="RefSeq" id="WP_055244867.1">
    <property type="nucleotide sequence ID" value="NZ_CABIWA010000012.1"/>
</dbReference>
<feature type="domain" description="PepSY" evidence="3">
    <location>
        <begin position="281"/>
        <end position="337"/>
    </location>
</feature>
<dbReference type="InterPro" id="IPR025711">
    <property type="entry name" value="PepSY"/>
</dbReference>
<feature type="domain" description="PepSY" evidence="3">
    <location>
        <begin position="29"/>
        <end position="74"/>
    </location>
</feature>
<dbReference type="Pfam" id="PF03413">
    <property type="entry name" value="PepSY"/>
    <property type="match status" value="4"/>
</dbReference>
<evidence type="ECO:0000256" key="2">
    <source>
        <dbReference type="SAM" id="SignalP"/>
    </source>
</evidence>
<evidence type="ECO:0000313" key="4">
    <source>
        <dbReference type="EMBL" id="CUP66080.1"/>
    </source>
</evidence>
<gene>
    <name evidence="4" type="ORF">ERS852551_01505</name>
</gene>
<evidence type="ECO:0000256" key="1">
    <source>
        <dbReference type="SAM" id="MobiDB-lite"/>
    </source>
</evidence>
<feature type="domain" description="PepSY" evidence="3">
    <location>
        <begin position="174"/>
        <end position="229"/>
    </location>
</feature>
<keyword evidence="2" id="KW-0732">Signal</keyword>
<dbReference type="Proteomes" id="UP000095765">
    <property type="component" value="Unassembled WGS sequence"/>
</dbReference>
<feature type="signal peptide" evidence="2">
    <location>
        <begin position="1"/>
        <end position="26"/>
    </location>
</feature>
<name>A0A174Q514_9FIRM</name>
<accession>A0A174Q514</accession>
<reference evidence="4 5" key="1">
    <citation type="submission" date="2015-09" db="EMBL/GenBank/DDBJ databases">
        <authorList>
            <consortium name="Pathogen Informatics"/>
        </authorList>
    </citation>
    <scope>NUCLEOTIDE SEQUENCE [LARGE SCALE GENOMIC DNA]</scope>
    <source>
        <strain evidence="4 5">2789STDY5834939</strain>
    </source>
</reference>
<dbReference type="EMBL" id="CZBE01000009">
    <property type="protein sequence ID" value="CUP66080.1"/>
    <property type="molecule type" value="Genomic_DNA"/>
</dbReference>
<dbReference type="Gene3D" id="3.10.450.40">
    <property type="match status" value="4"/>
</dbReference>
<proteinExistence type="predicted"/>
<feature type="chain" id="PRO_5008030678" evidence="2">
    <location>
        <begin position="27"/>
        <end position="344"/>
    </location>
</feature>
<evidence type="ECO:0000313" key="5">
    <source>
        <dbReference type="Proteomes" id="UP000095765"/>
    </source>
</evidence>
<organism evidence="4 5">
    <name type="scientific">Anaerotruncus colihominis</name>
    <dbReference type="NCBI Taxonomy" id="169435"/>
    <lineage>
        <taxon>Bacteria</taxon>
        <taxon>Bacillati</taxon>
        <taxon>Bacillota</taxon>
        <taxon>Clostridia</taxon>
        <taxon>Eubacteriales</taxon>
        <taxon>Oscillospiraceae</taxon>
        <taxon>Anaerotruncus</taxon>
    </lineage>
</organism>
<feature type="domain" description="PepSY" evidence="3">
    <location>
        <begin position="100"/>
        <end position="157"/>
    </location>
</feature>
<protein>
    <submittedName>
        <fullName evidence="4">Peptidase propeptide and YPEB domain</fullName>
    </submittedName>
</protein>